<feature type="domain" description="HNH nuclease" evidence="2">
    <location>
        <begin position="153"/>
        <end position="219"/>
    </location>
</feature>
<reference evidence="3 4" key="1">
    <citation type="submission" date="2017-06" db="EMBL/GenBank/DDBJ databases">
        <title>Comparative genomic analysis of Ambrosia Fusariam Clade fungi.</title>
        <authorList>
            <person name="Stajich J.E."/>
            <person name="Carrillo J."/>
            <person name="Kijimoto T."/>
            <person name="Eskalen A."/>
            <person name="O'Donnell K."/>
            <person name="Kasson M."/>
        </authorList>
    </citation>
    <scope>NUCLEOTIDE SEQUENCE [LARGE SCALE GENOMIC DNA]</scope>
    <source>
        <strain evidence="3 4">UCR1854</strain>
    </source>
</reference>
<evidence type="ECO:0000313" key="4">
    <source>
        <dbReference type="Proteomes" id="UP000287124"/>
    </source>
</evidence>
<accession>A0A430KZZ3</accession>
<evidence type="ECO:0000256" key="1">
    <source>
        <dbReference type="SAM" id="MobiDB-lite"/>
    </source>
</evidence>
<feature type="compositionally biased region" description="Acidic residues" evidence="1">
    <location>
        <begin position="348"/>
        <end position="360"/>
    </location>
</feature>
<feature type="compositionally biased region" description="Low complexity" evidence="1">
    <location>
        <begin position="377"/>
        <end position="394"/>
    </location>
</feature>
<dbReference type="Pfam" id="PF13391">
    <property type="entry name" value="HNH_2"/>
    <property type="match status" value="1"/>
</dbReference>
<organism evidence="3 4">
    <name type="scientific">Fusarium euwallaceae</name>
    <dbReference type="NCBI Taxonomy" id="1147111"/>
    <lineage>
        <taxon>Eukaryota</taxon>
        <taxon>Fungi</taxon>
        <taxon>Dikarya</taxon>
        <taxon>Ascomycota</taxon>
        <taxon>Pezizomycotina</taxon>
        <taxon>Sordariomycetes</taxon>
        <taxon>Hypocreomycetidae</taxon>
        <taxon>Hypocreales</taxon>
        <taxon>Nectriaceae</taxon>
        <taxon>Fusarium</taxon>
        <taxon>Fusarium solani species complex</taxon>
    </lineage>
</organism>
<dbReference type="EMBL" id="MIKF01000650">
    <property type="protein sequence ID" value="RTE69033.1"/>
    <property type="molecule type" value="Genomic_DNA"/>
</dbReference>
<feature type="compositionally biased region" description="Polar residues" evidence="1">
    <location>
        <begin position="323"/>
        <end position="334"/>
    </location>
</feature>
<name>A0A430KZZ3_9HYPO</name>
<feature type="region of interest" description="Disordered" evidence="1">
    <location>
        <begin position="322"/>
        <end position="433"/>
    </location>
</feature>
<evidence type="ECO:0000259" key="2">
    <source>
        <dbReference type="Pfam" id="PF13391"/>
    </source>
</evidence>
<comment type="caution">
    <text evidence="3">The sequence shown here is derived from an EMBL/GenBank/DDBJ whole genome shotgun (WGS) entry which is preliminary data.</text>
</comment>
<feature type="compositionally biased region" description="Basic and acidic residues" evidence="1">
    <location>
        <begin position="417"/>
        <end position="433"/>
    </location>
</feature>
<dbReference type="Proteomes" id="UP000287124">
    <property type="component" value="Unassembled WGS sequence"/>
</dbReference>
<feature type="compositionally biased region" description="Basic and acidic residues" evidence="1">
    <location>
        <begin position="395"/>
        <end position="404"/>
    </location>
</feature>
<dbReference type="InterPro" id="IPR003615">
    <property type="entry name" value="HNH_nuc"/>
</dbReference>
<gene>
    <name evidence="3" type="ORF">BHE90_016587</name>
</gene>
<sequence>MEPLPPLAPPSRNGPQMSSVIMFRHPAYPRDLLRLSPVDGPQHDGVDYDCALISCGIVTGNTWATGWLATMGVDSQFVRVERPADGILREHKYYYFIGDHEPSYMYPIIPSFHHWRFPHDALPDLWKDFEIAPPPDTSVKRKDEAVLARDNTCRMTGHKAAREVAHLVPLADGHWFDSNEMRRYCERQLEQPPVDDPRNRMVLRRDLHYLFDQRRFVFVLKRDKSHQRQLVFHVLDDERTDELINMYHNRLPQRLSGIAVELVFARFAWALFTSQAFPLFDGFTKLAVRLFNLETTEINDRHLDQLDIRDKLKVWGPYRARSASPTKRSRSQAAEDNAYDGWESDQSASDDGELTGEPEEWPGRGRCRKRSWDEHSPPGLVGSSGPHSSSSRSSHPTDDTHEGDVAAAVFALHSAHTKTEDGARPFKRVNVEP</sequence>
<keyword evidence="4" id="KW-1185">Reference proteome</keyword>
<proteinExistence type="predicted"/>
<evidence type="ECO:0000313" key="3">
    <source>
        <dbReference type="EMBL" id="RTE69033.1"/>
    </source>
</evidence>
<dbReference type="AlphaFoldDB" id="A0A430KZZ3"/>
<protein>
    <recommendedName>
        <fullName evidence="2">HNH nuclease domain-containing protein</fullName>
    </recommendedName>
</protein>